<protein>
    <recommendedName>
        <fullName evidence="3">Phosphotransacetylase</fullName>
    </recommendedName>
</protein>
<sequence>MKGERTCPRCGAPARPPGAWSSRWVCSVHGEVYPLAPVTTPSAALVHQLARDSHVPLWLPWPLPRGWVVGAVIHAGDDASGVRASGIGISGPNPMGGPGDLLLVAEEQGVGLGAGLAGLEGADPGKAVEGEPQAKVQVHGRAVPMWFVEGPADRAVYVGHWSGSWLWAILYPQSAGVLLLEDVEVVDLRDLGHEADLLPYGTPPPWLVQGYDQ</sequence>
<accession>A0A1H2JEV9</accession>
<dbReference type="Proteomes" id="UP000182977">
    <property type="component" value="Chromosome I"/>
</dbReference>
<dbReference type="InterPro" id="IPR046646">
    <property type="entry name" value="DUF6758"/>
</dbReference>
<keyword evidence="2" id="KW-1185">Reference proteome</keyword>
<name>A0A1H2JEV9_9ACTN</name>
<evidence type="ECO:0008006" key="3">
    <source>
        <dbReference type="Google" id="ProtNLM"/>
    </source>
</evidence>
<proteinExistence type="predicted"/>
<organism evidence="1 2">
    <name type="scientific">Jiangella alkaliphila</name>
    <dbReference type="NCBI Taxonomy" id="419479"/>
    <lineage>
        <taxon>Bacteria</taxon>
        <taxon>Bacillati</taxon>
        <taxon>Actinomycetota</taxon>
        <taxon>Actinomycetes</taxon>
        <taxon>Jiangellales</taxon>
        <taxon>Jiangellaceae</taxon>
        <taxon>Jiangella</taxon>
    </lineage>
</organism>
<gene>
    <name evidence="1" type="ORF">SAMN04488563_2621</name>
</gene>
<dbReference type="STRING" id="419479.SAMN04488563_2621"/>
<dbReference type="Pfam" id="PF20544">
    <property type="entry name" value="DUF6758"/>
    <property type="match status" value="1"/>
</dbReference>
<reference evidence="2" key="1">
    <citation type="submission" date="2016-10" db="EMBL/GenBank/DDBJ databases">
        <authorList>
            <person name="Varghese N."/>
            <person name="Submissions S."/>
        </authorList>
    </citation>
    <scope>NUCLEOTIDE SEQUENCE [LARGE SCALE GENOMIC DNA]</scope>
    <source>
        <strain evidence="2">DSM 45079</strain>
    </source>
</reference>
<evidence type="ECO:0000313" key="1">
    <source>
        <dbReference type="EMBL" id="SDU54930.1"/>
    </source>
</evidence>
<dbReference type="AlphaFoldDB" id="A0A1H2JEV9"/>
<dbReference type="OrthoDB" id="5179979at2"/>
<dbReference type="EMBL" id="LT629791">
    <property type="protein sequence ID" value="SDU54930.1"/>
    <property type="molecule type" value="Genomic_DNA"/>
</dbReference>
<evidence type="ECO:0000313" key="2">
    <source>
        <dbReference type="Proteomes" id="UP000182977"/>
    </source>
</evidence>
<dbReference type="RefSeq" id="WP_046772974.1">
    <property type="nucleotide sequence ID" value="NZ_LBMC01000091.1"/>
</dbReference>